<dbReference type="GO" id="GO:0003676">
    <property type="term" value="F:nucleic acid binding"/>
    <property type="evidence" value="ECO:0007669"/>
    <property type="project" value="InterPro"/>
</dbReference>
<evidence type="ECO:0000313" key="3">
    <source>
        <dbReference type="Proteomes" id="UP000245243"/>
    </source>
</evidence>
<dbReference type="InterPro" id="IPR038717">
    <property type="entry name" value="Tc1-like_DDE_dom"/>
</dbReference>
<feature type="domain" description="Tc1-like transposase DDE" evidence="1">
    <location>
        <begin position="2"/>
        <end position="68"/>
    </location>
</feature>
<dbReference type="EMBL" id="LS398548">
    <property type="protein sequence ID" value="SPR16375.1"/>
    <property type="molecule type" value="Genomic_DNA"/>
</dbReference>
<dbReference type="InterPro" id="IPR036397">
    <property type="entry name" value="RNaseH_sf"/>
</dbReference>
<evidence type="ECO:0000313" key="2">
    <source>
        <dbReference type="EMBL" id="SPR16375.1"/>
    </source>
</evidence>
<accession>A0A2U3RT27</accession>
<dbReference type="AlphaFoldDB" id="A0A2U3RT27"/>
<protein>
    <submittedName>
        <fullName evidence="2">IS630 family transposase</fullName>
    </submittedName>
</protein>
<sequence>MQAILIKVLTLGQTVILDNISFHKIVVVKSLIESLECELLYLPTHSPDLNLIEHYWFKVKNDIRKVSHLFNDFFDEVFFILQCVTSFHDKLYSLIKLNEIFLRLLQSLNKMLHYVEHQ</sequence>
<evidence type="ECO:0000259" key="1">
    <source>
        <dbReference type="Pfam" id="PF13358"/>
    </source>
</evidence>
<name>A0A2U3RT27_ORITS</name>
<dbReference type="PANTHER" id="PTHR46564:SF1">
    <property type="entry name" value="TRANSPOSASE"/>
    <property type="match status" value="1"/>
</dbReference>
<dbReference type="Proteomes" id="UP000245243">
    <property type="component" value="Chromosome I"/>
</dbReference>
<proteinExistence type="predicted"/>
<organism evidence="2 3">
    <name type="scientific">Orientia tsutsugamushi</name>
    <name type="common">Rickettsia tsutsugamushi</name>
    <dbReference type="NCBI Taxonomy" id="784"/>
    <lineage>
        <taxon>Bacteria</taxon>
        <taxon>Pseudomonadati</taxon>
        <taxon>Pseudomonadota</taxon>
        <taxon>Alphaproteobacteria</taxon>
        <taxon>Rickettsiales</taxon>
        <taxon>Rickettsiaceae</taxon>
        <taxon>Rickettsieae</taxon>
        <taxon>Orientia</taxon>
    </lineage>
</organism>
<gene>
    <name evidence="2" type="ORF">KARP_02269</name>
</gene>
<dbReference type="Gene3D" id="3.30.420.10">
    <property type="entry name" value="Ribonuclease H-like superfamily/Ribonuclease H"/>
    <property type="match status" value="1"/>
</dbReference>
<dbReference type="Pfam" id="PF13358">
    <property type="entry name" value="DDE_3"/>
    <property type="match status" value="1"/>
</dbReference>
<reference evidence="3" key="1">
    <citation type="submission" date="2018-03" db="EMBL/GenBank/DDBJ databases">
        <authorList>
            <person name="Batty M. E."/>
            <person name="Batty M E."/>
        </authorList>
    </citation>
    <scope>NUCLEOTIDE SEQUENCE [LARGE SCALE GENOMIC DNA]</scope>
</reference>
<dbReference type="PANTHER" id="PTHR46564">
    <property type="entry name" value="TRANSPOSASE"/>
    <property type="match status" value="1"/>
</dbReference>